<reference evidence="2 3" key="1">
    <citation type="submission" date="2020-08" db="EMBL/GenBank/DDBJ databases">
        <title>Genomic Encyclopedia of Type Strains, Phase III (KMG-III): the genomes of soil and plant-associated and newly described type strains.</title>
        <authorList>
            <person name="Whitman W."/>
        </authorList>
    </citation>
    <scope>NUCLEOTIDE SEQUENCE [LARGE SCALE GENOMIC DNA]</scope>
    <source>
        <strain evidence="2 3">CECT 3303</strain>
    </source>
</reference>
<dbReference type="AlphaFoldDB" id="A0A841D241"/>
<feature type="transmembrane region" description="Helical" evidence="1">
    <location>
        <begin position="21"/>
        <end position="38"/>
    </location>
</feature>
<protein>
    <submittedName>
        <fullName evidence="2">Uncharacterized protein</fullName>
    </submittedName>
</protein>
<evidence type="ECO:0000313" key="2">
    <source>
        <dbReference type="EMBL" id="MBB5964321.1"/>
    </source>
</evidence>
<name>A0A841D241_PLAVE</name>
<sequence>MTHPDQPAVPGGKPSWSRPPAWLRALGVPVALVAALQTGDERGPLMGAAAGAVYGSLALGLLAWDRFMLWSREHPALDVLGSGPVMFLVVALATPLPLVACAAVAAAATALLAVLGHLRRRRPPGPEARPLGRS</sequence>
<keyword evidence="1" id="KW-0812">Transmembrane</keyword>
<keyword evidence="1" id="KW-1133">Transmembrane helix</keyword>
<keyword evidence="1" id="KW-0472">Membrane</keyword>
<feature type="transmembrane region" description="Helical" evidence="1">
    <location>
        <begin position="84"/>
        <end position="115"/>
    </location>
</feature>
<evidence type="ECO:0000256" key="1">
    <source>
        <dbReference type="SAM" id="Phobius"/>
    </source>
</evidence>
<comment type="caution">
    <text evidence="2">The sequence shown here is derived from an EMBL/GenBank/DDBJ whole genome shotgun (WGS) entry which is preliminary data.</text>
</comment>
<dbReference type="Proteomes" id="UP000562352">
    <property type="component" value="Unassembled WGS sequence"/>
</dbReference>
<feature type="transmembrane region" description="Helical" evidence="1">
    <location>
        <begin position="45"/>
        <end position="64"/>
    </location>
</feature>
<organism evidence="2 3">
    <name type="scientific">Planomonospora venezuelensis</name>
    <dbReference type="NCBI Taxonomy" id="1999"/>
    <lineage>
        <taxon>Bacteria</taxon>
        <taxon>Bacillati</taxon>
        <taxon>Actinomycetota</taxon>
        <taxon>Actinomycetes</taxon>
        <taxon>Streptosporangiales</taxon>
        <taxon>Streptosporangiaceae</taxon>
        <taxon>Planomonospora</taxon>
    </lineage>
</organism>
<keyword evidence="3" id="KW-1185">Reference proteome</keyword>
<dbReference type="RefSeq" id="WP_184943062.1">
    <property type="nucleotide sequence ID" value="NZ_BAAAWZ010000001.1"/>
</dbReference>
<gene>
    <name evidence="2" type="ORF">FHS22_003605</name>
</gene>
<dbReference type="EMBL" id="JACHJJ010000011">
    <property type="protein sequence ID" value="MBB5964321.1"/>
    <property type="molecule type" value="Genomic_DNA"/>
</dbReference>
<evidence type="ECO:0000313" key="3">
    <source>
        <dbReference type="Proteomes" id="UP000562352"/>
    </source>
</evidence>
<proteinExistence type="predicted"/>
<accession>A0A841D241</accession>